<feature type="non-terminal residue" evidence="1">
    <location>
        <position position="1"/>
    </location>
</feature>
<protein>
    <submittedName>
        <fullName evidence="1">Uncharacterized protein</fullName>
    </submittedName>
</protein>
<feature type="non-terminal residue" evidence="1">
    <location>
        <position position="88"/>
    </location>
</feature>
<dbReference type="EMBL" id="HACG01009483">
    <property type="protein sequence ID" value="CEK56348.1"/>
    <property type="molecule type" value="Transcribed_RNA"/>
</dbReference>
<dbReference type="AlphaFoldDB" id="A0A0B6YJF4"/>
<organism evidence="1">
    <name type="scientific">Arion vulgaris</name>
    <dbReference type="NCBI Taxonomy" id="1028688"/>
    <lineage>
        <taxon>Eukaryota</taxon>
        <taxon>Metazoa</taxon>
        <taxon>Spiralia</taxon>
        <taxon>Lophotrochozoa</taxon>
        <taxon>Mollusca</taxon>
        <taxon>Gastropoda</taxon>
        <taxon>Heterobranchia</taxon>
        <taxon>Euthyneura</taxon>
        <taxon>Panpulmonata</taxon>
        <taxon>Eupulmonata</taxon>
        <taxon>Stylommatophora</taxon>
        <taxon>Helicina</taxon>
        <taxon>Arionoidea</taxon>
        <taxon>Arionidae</taxon>
        <taxon>Arion</taxon>
    </lineage>
</organism>
<evidence type="ECO:0000313" key="1">
    <source>
        <dbReference type="EMBL" id="CEK56348.1"/>
    </source>
</evidence>
<sequence>NVPLLCEHNLLLYKPEDMNSPDNATRFTLVWKEEWDKLIGYFEYDVEITVIQSTDADGHIVVVTVPGVCSTCLNERIRQEEEGKFIFS</sequence>
<reference evidence="1" key="1">
    <citation type="submission" date="2014-12" db="EMBL/GenBank/DDBJ databases">
        <title>Insight into the proteome of Arion vulgaris.</title>
        <authorList>
            <person name="Aradska J."/>
            <person name="Bulat T."/>
            <person name="Smidak R."/>
            <person name="Sarate P."/>
            <person name="Gangsoo J."/>
            <person name="Sialana F."/>
            <person name="Bilban M."/>
            <person name="Lubec G."/>
        </authorList>
    </citation>
    <scope>NUCLEOTIDE SEQUENCE</scope>
    <source>
        <tissue evidence="1">Skin</tissue>
    </source>
</reference>
<accession>A0A0B6YJF4</accession>
<proteinExistence type="predicted"/>
<name>A0A0B6YJF4_9EUPU</name>
<gene>
    <name evidence="1" type="primary">ORF27432</name>
</gene>